<comment type="caution">
    <text evidence="2">The sequence shown here is derived from an EMBL/GenBank/DDBJ whole genome shotgun (WGS) entry which is preliminary data.</text>
</comment>
<dbReference type="AlphaFoldDB" id="A0A8K0GA70"/>
<dbReference type="OrthoDB" id="10065089at2759"/>
<evidence type="ECO:0000313" key="3">
    <source>
        <dbReference type="Proteomes" id="UP000801492"/>
    </source>
</evidence>
<reference evidence="2" key="1">
    <citation type="submission" date="2019-08" db="EMBL/GenBank/DDBJ databases">
        <title>The genome of the North American firefly Photinus pyralis.</title>
        <authorList>
            <consortium name="Photinus pyralis genome working group"/>
            <person name="Fallon T.R."/>
            <person name="Sander Lower S.E."/>
            <person name="Weng J.-K."/>
        </authorList>
    </citation>
    <scope>NUCLEOTIDE SEQUENCE</scope>
    <source>
        <strain evidence="2">TRF0915ILg1</strain>
        <tissue evidence="2">Whole body</tissue>
    </source>
</reference>
<evidence type="ECO:0000256" key="1">
    <source>
        <dbReference type="SAM" id="MobiDB-lite"/>
    </source>
</evidence>
<feature type="region of interest" description="Disordered" evidence="1">
    <location>
        <begin position="187"/>
        <end position="208"/>
    </location>
</feature>
<sequence length="505" mass="56596">MHKNEIEISHLYYFYSYQIESVQRNAIVTKAQVQNTDLSTPPHQWSQLGYFPPFVDLGKGYKNRGRSGLHNIQDSAFTRLEETTYLASLVSSSSNCPTSLQKWIFKSATTSTKTTATSEPAKSSKTVSTTQPPTSSNNVEQAKEVEELPSKPPTSANTPVQNRLKSEIADLTLKIKKLQDFAQQKLREKKKLEAPQTLPKPKRGRPPIEKEQGLQEAILNLVYYGASADDRRRNEILKCAKTVDELLAVKLIRPSNSLRKEHEDTHFCAGQIKHIRDLAELLGPQAVNVLSVDDKARVPLGLPAAPKQAPILIRYERRILMPDHDYPIAKGLKLIPSVIGVLCFKDWKVSYSGPTCISIRGGAIDSSTAETHRQDLIKYLHHDKMRNYFWSNNWIKPVLAIFSDGGPDEAPRNEKVLQAAVKSFKMLDLDAMFVCTNAPHQSARNPIERRMAPLSRDLCGLVIPHDVCETHLDARGRTIDKVLEKKNFEAHSSVKILSASSEMSG</sequence>
<evidence type="ECO:0000313" key="2">
    <source>
        <dbReference type="EMBL" id="KAF2891436.1"/>
    </source>
</evidence>
<dbReference type="PANTHER" id="PTHR46954">
    <property type="entry name" value="C2H2-TYPE DOMAIN-CONTAINING PROTEIN"/>
    <property type="match status" value="1"/>
</dbReference>
<dbReference type="PANTHER" id="PTHR46954:SF1">
    <property type="entry name" value="C2H2-TYPE DOMAIN-CONTAINING PROTEIN"/>
    <property type="match status" value="1"/>
</dbReference>
<accession>A0A8K0GA70</accession>
<gene>
    <name evidence="2" type="ORF">ILUMI_14737</name>
</gene>
<feature type="compositionally biased region" description="Polar residues" evidence="1">
    <location>
        <begin position="153"/>
        <end position="163"/>
    </location>
</feature>
<name>A0A8K0GA70_IGNLU</name>
<proteinExistence type="predicted"/>
<organism evidence="2 3">
    <name type="scientific">Ignelater luminosus</name>
    <name type="common">Cucubano</name>
    <name type="synonym">Pyrophorus luminosus</name>
    <dbReference type="NCBI Taxonomy" id="2038154"/>
    <lineage>
        <taxon>Eukaryota</taxon>
        <taxon>Metazoa</taxon>
        <taxon>Ecdysozoa</taxon>
        <taxon>Arthropoda</taxon>
        <taxon>Hexapoda</taxon>
        <taxon>Insecta</taxon>
        <taxon>Pterygota</taxon>
        <taxon>Neoptera</taxon>
        <taxon>Endopterygota</taxon>
        <taxon>Coleoptera</taxon>
        <taxon>Polyphaga</taxon>
        <taxon>Elateriformia</taxon>
        <taxon>Elateroidea</taxon>
        <taxon>Elateridae</taxon>
        <taxon>Agrypninae</taxon>
        <taxon>Pyrophorini</taxon>
        <taxon>Ignelater</taxon>
    </lineage>
</organism>
<protein>
    <submittedName>
        <fullName evidence="2">Uncharacterized protein</fullName>
    </submittedName>
</protein>
<feature type="compositionally biased region" description="Low complexity" evidence="1">
    <location>
        <begin position="111"/>
        <end position="126"/>
    </location>
</feature>
<keyword evidence="3" id="KW-1185">Reference proteome</keyword>
<feature type="region of interest" description="Disordered" evidence="1">
    <location>
        <begin position="111"/>
        <end position="163"/>
    </location>
</feature>
<dbReference type="Proteomes" id="UP000801492">
    <property type="component" value="Unassembled WGS sequence"/>
</dbReference>
<feature type="compositionally biased region" description="Polar residues" evidence="1">
    <location>
        <begin position="127"/>
        <end position="140"/>
    </location>
</feature>
<dbReference type="EMBL" id="VTPC01032183">
    <property type="protein sequence ID" value="KAF2891436.1"/>
    <property type="molecule type" value="Genomic_DNA"/>
</dbReference>